<evidence type="ECO:0000256" key="3">
    <source>
        <dbReference type="PIRNR" id="PIRNR036893"/>
    </source>
</evidence>
<accession>A0AAV2QHL3</accession>
<keyword evidence="6" id="KW-1185">Reference proteome</keyword>
<feature type="chain" id="PRO_5043115398" description="Lipocalin/cytosolic fatty-acid binding domain-containing protein" evidence="3">
    <location>
        <begin position="21"/>
        <end position="201"/>
    </location>
</feature>
<organism evidence="5 6">
    <name type="scientific">Meganyctiphanes norvegica</name>
    <name type="common">Northern krill</name>
    <name type="synonym">Thysanopoda norvegica</name>
    <dbReference type="NCBI Taxonomy" id="48144"/>
    <lineage>
        <taxon>Eukaryota</taxon>
        <taxon>Metazoa</taxon>
        <taxon>Ecdysozoa</taxon>
        <taxon>Arthropoda</taxon>
        <taxon>Crustacea</taxon>
        <taxon>Multicrustacea</taxon>
        <taxon>Malacostraca</taxon>
        <taxon>Eumalacostraca</taxon>
        <taxon>Eucarida</taxon>
        <taxon>Euphausiacea</taxon>
        <taxon>Euphausiidae</taxon>
        <taxon>Meganyctiphanes</taxon>
    </lineage>
</organism>
<dbReference type="Pfam" id="PF08212">
    <property type="entry name" value="Lipocalin_2"/>
    <property type="match status" value="1"/>
</dbReference>
<dbReference type="InterPro" id="IPR000566">
    <property type="entry name" value="Lipocln_cytosolic_FA-bd_dom"/>
</dbReference>
<dbReference type="GO" id="GO:0005737">
    <property type="term" value="C:cytoplasm"/>
    <property type="evidence" value="ECO:0007669"/>
    <property type="project" value="TreeGrafter"/>
</dbReference>
<feature type="domain" description="Lipocalin/cytosolic fatty-acid binding" evidence="4">
    <location>
        <begin position="38"/>
        <end position="187"/>
    </location>
</feature>
<feature type="signal peptide" evidence="3">
    <location>
        <begin position="1"/>
        <end position="20"/>
    </location>
</feature>
<dbReference type="EMBL" id="CAXKWB010005983">
    <property type="protein sequence ID" value="CAL4080848.1"/>
    <property type="molecule type" value="Genomic_DNA"/>
</dbReference>
<dbReference type="InterPro" id="IPR003057">
    <property type="entry name" value="Invtbrt_color"/>
</dbReference>
<comment type="caution">
    <text evidence="5">The sequence shown here is derived from an EMBL/GenBank/DDBJ whole genome shotgun (WGS) entry which is preliminary data.</text>
</comment>
<protein>
    <recommendedName>
        <fullName evidence="4">Lipocalin/cytosolic fatty-acid binding domain-containing protein</fullName>
    </recommendedName>
</protein>
<dbReference type="PANTHER" id="PTHR10612:SF34">
    <property type="entry name" value="APOLIPOPROTEIN D"/>
    <property type="match status" value="1"/>
</dbReference>
<dbReference type="PIRSF" id="PIRSF036893">
    <property type="entry name" value="Lipocalin_ApoD"/>
    <property type="match status" value="1"/>
</dbReference>
<evidence type="ECO:0000259" key="4">
    <source>
        <dbReference type="Pfam" id="PF08212"/>
    </source>
</evidence>
<keyword evidence="2" id="KW-1015">Disulfide bond</keyword>
<dbReference type="GO" id="GO:0000302">
    <property type="term" value="P:response to reactive oxygen species"/>
    <property type="evidence" value="ECO:0007669"/>
    <property type="project" value="TreeGrafter"/>
</dbReference>
<dbReference type="SUPFAM" id="SSF50814">
    <property type="entry name" value="Lipocalins"/>
    <property type="match status" value="1"/>
</dbReference>
<dbReference type="Gene3D" id="2.40.128.20">
    <property type="match status" value="1"/>
</dbReference>
<name>A0AAV2QHL3_MEGNR</name>
<reference evidence="5 6" key="1">
    <citation type="submission" date="2024-05" db="EMBL/GenBank/DDBJ databases">
        <authorList>
            <person name="Wallberg A."/>
        </authorList>
    </citation>
    <scope>NUCLEOTIDE SEQUENCE [LARGE SCALE GENOMIC DNA]</scope>
</reference>
<comment type="similarity">
    <text evidence="1 3">Belongs to the calycin superfamily. Lipocalin family.</text>
</comment>
<dbReference type="PANTHER" id="PTHR10612">
    <property type="entry name" value="APOLIPOPROTEIN D"/>
    <property type="match status" value="1"/>
</dbReference>
<gene>
    <name evidence="5" type="ORF">MNOR_LOCUS11404</name>
</gene>
<proteinExistence type="inferred from homology"/>
<dbReference type="Proteomes" id="UP001497623">
    <property type="component" value="Unassembled WGS sequence"/>
</dbReference>
<dbReference type="GO" id="GO:0031409">
    <property type="term" value="F:pigment binding"/>
    <property type="evidence" value="ECO:0007669"/>
    <property type="project" value="InterPro"/>
</dbReference>
<dbReference type="InterPro" id="IPR022271">
    <property type="entry name" value="Lipocalin_ApoD"/>
</dbReference>
<dbReference type="InterPro" id="IPR012674">
    <property type="entry name" value="Calycin"/>
</dbReference>
<dbReference type="GO" id="GO:0006629">
    <property type="term" value="P:lipid metabolic process"/>
    <property type="evidence" value="ECO:0007669"/>
    <property type="project" value="TreeGrafter"/>
</dbReference>
<evidence type="ECO:0000313" key="6">
    <source>
        <dbReference type="Proteomes" id="UP001497623"/>
    </source>
</evidence>
<dbReference type="AlphaFoldDB" id="A0AAV2QHL3"/>
<evidence type="ECO:0000256" key="1">
    <source>
        <dbReference type="ARBA" id="ARBA00006889"/>
    </source>
</evidence>
<evidence type="ECO:0000313" key="5">
    <source>
        <dbReference type="EMBL" id="CAL4080848.1"/>
    </source>
</evidence>
<dbReference type="PRINTS" id="PR01273">
    <property type="entry name" value="INVTBRTCOLOR"/>
</dbReference>
<sequence>MVFLWHCCLPFLLLVPSSHSQVFFRGPCLKLPVIKDFDWHRYLGKWHDVMRYPVFYQEVGRCWTGTYIKNKKTGQISVRLDFQDILLNKPLDITVAVHREKPYSEPNRFSYTIPGVPLFEDHYEALTTDYDNWTVEYTCVNKGLFGHTKIAWILTRSPKPSYHVIEAAKHAMRQRGVDPKYLEKTDQSCNIRGNYGYRTSS</sequence>
<evidence type="ECO:0000256" key="2">
    <source>
        <dbReference type="ARBA" id="ARBA00023157"/>
    </source>
</evidence>
<keyword evidence="3" id="KW-0732">Signal</keyword>